<dbReference type="OrthoDB" id="959104at2"/>
<name>A0A418LXW4_9BACT</name>
<feature type="signal peptide" evidence="2">
    <location>
        <begin position="1"/>
        <end position="18"/>
    </location>
</feature>
<organism evidence="3 4">
    <name type="scientific">Fibrisoma montanum</name>
    <dbReference type="NCBI Taxonomy" id="2305895"/>
    <lineage>
        <taxon>Bacteria</taxon>
        <taxon>Pseudomonadati</taxon>
        <taxon>Bacteroidota</taxon>
        <taxon>Cytophagia</taxon>
        <taxon>Cytophagales</taxon>
        <taxon>Spirosomataceae</taxon>
        <taxon>Fibrisoma</taxon>
    </lineage>
</organism>
<feature type="compositionally biased region" description="Pro residues" evidence="1">
    <location>
        <begin position="41"/>
        <end position="61"/>
    </location>
</feature>
<dbReference type="Gene3D" id="2.60.120.560">
    <property type="entry name" value="Exo-inulinase, domain 1"/>
    <property type="match status" value="1"/>
</dbReference>
<protein>
    <recommendedName>
        <fullName evidence="5">DUF1080 domain-containing protein</fullName>
    </recommendedName>
</protein>
<gene>
    <name evidence="3" type="ORF">DYU11_29695</name>
</gene>
<accession>A0A418LXW4</accession>
<evidence type="ECO:0000256" key="2">
    <source>
        <dbReference type="SAM" id="SignalP"/>
    </source>
</evidence>
<feature type="chain" id="PRO_5019425847" description="DUF1080 domain-containing protein" evidence="2">
    <location>
        <begin position="19"/>
        <end position="275"/>
    </location>
</feature>
<evidence type="ECO:0008006" key="5">
    <source>
        <dbReference type="Google" id="ProtNLM"/>
    </source>
</evidence>
<evidence type="ECO:0000313" key="4">
    <source>
        <dbReference type="Proteomes" id="UP000283523"/>
    </source>
</evidence>
<dbReference type="AlphaFoldDB" id="A0A418LXW4"/>
<sequence>MRLVFFISLLIVSTTSWAQETTVGSATSDWVYIRVKRATPTPPPVTASPSTPPVATPPVARPRPDTAVVSRPTTTAPNRTAPAAPNALQFRESFESNRNLWLIGRRNGYEFEIAKGGYYIRKALPPSPKPAQCYIKLPQSVNLNRAASFTVTVDMVVPPGVKPDAGLLIGVKDAENNCQFRLVGTNQISIKTVVNGTTFAQYMPGKLTAPQVPVDPVQNTLMIRKAGDKLHFYINGREVENSPHEFRLFNGNGIGFISASTTVKFLNLQVQLVPD</sequence>
<keyword evidence="4" id="KW-1185">Reference proteome</keyword>
<evidence type="ECO:0000313" key="3">
    <source>
        <dbReference type="EMBL" id="RIV18131.1"/>
    </source>
</evidence>
<dbReference type="RefSeq" id="WP_119671382.1">
    <property type="nucleotide sequence ID" value="NZ_QXED01000013.1"/>
</dbReference>
<evidence type="ECO:0000256" key="1">
    <source>
        <dbReference type="SAM" id="MobiDB-lite"/>
    </source>
</evidence>
<reference evidence="3 4" key="1">
    <citation type="submission" date="2018-08" db="EMBL/GenBank/DDBJ databases">
        <title>Fibrisoma montanum sp. nov., isolated from Danxia mountain soil.</title>
        <authorList>
            <person name="Huang Y."/>
        </authorList>
    </citation>
    <scope>NUCLEOTIDE SEQUENCE [LARGE SCALE GENOMIC DNA]</scope>
    <source>
        <strain evidence="3 4">HYT19</strain>
    </source>
</reference>
<feature type="region of interest" description="Disordered" evidence="1">
    <location>
        <begin position="41"/>
        <end position="82"/>
    </location>
</feature>
<feature type="compositionally biased region" description="Low complexity" evidence="1">
    <location>
        <begin position="65"/>
        <end position="82"/>
    </location>
</feature>
<dbReference type="EMBL" id="QXED01000013">
    <property type="protein sequence ID" value="RIV18131.1"/>
    <property type="molecule type" value="Genomic_DNA"/>
</dbReference>
<comment type="caution">
    <text evidence="3">The sequence shown here is derived from an EMBL/GenBank/DDBJ whole genome shotgun (WGS) entry which is preliminary data.</text>
</comment>
<keyword evidence="2" id="KW-0732">Signal</keyword>
<dbReference type="Proteomes" id="UP000283523">
    <property type="component" value="Unassembled WGS sequence"/>
</dbReference>
<proteinExistence type="predicted"/>